<dbReference type="InterPro" id="IPR032727">
    <property type="entry name" value="CLAMP"/>
</dbReference>
<evidence type="ECO:0000256" key="1">
    <source>
        <dbReference type="SAM" id="Coils"/>
    </source>
</evidence>
<feature type="compositionally biased region" description="Low complexity" evidence="2">
    <location>
        <begin position="275"/>
        <end position="284"/>
    </location>
</feature>
<dbReference type="Pfam" id="PF14769">
    <property type="entry name" value="CLAMP"/>
    <property type="match status" value="1"/>
</dbReference>
<feature type="compositionally biased region" description="Low complexity" evidence="2">
    <location>
        <begin position="297"/>
        <end position="310"/>
    </location>
</feature>
<feature type="region of interest" description="Disordered" evidence="2">
    <location>
        <begin position="255"/>
        <end position="310"/>
    </location>
</feature>
<dbReference type="PANTHER" id="PTHR28457:SF2">
    <property type="entry name" value="SIMILAR TO 4930578I06RIK PROTEIN"/>
    <property type="match status" value="1"/>
</dbReference>
<dbReference type="EMBL" id="NEDP02005443">
    <property type="protein sequence ID" value="OWF40830.1"/>
    <property type="molecule type" value="Genomic_DNA"/>
</dbReference>
<dbReference type="OrthoDB" id="6103133at2759"/>
<proteinExistence type="predicted"/>
<evidence type="ECO:0000313" key="3">
    <source>
        <dbReference type="EMBL" id="OWF40830.1"/>
    </source>
</evidence>
<gene>
    <name evidence="3" type="ORF">KP79_PYT09233</name>
</gene>
<feature type="coiled-coil region" evidence="1">
    <location>
        <begin position="157"/>
        <end position="199"/>
    </location>
</feature>
<evidence type="ECO:0000313" key="4">
    <source>
        <dbReference type="Proteomes" id="UP000242188"/>
    </source>
</evidence>
<keyword evidence="1" id="KW-0175">Coiled coil</keyword>
<dbReference type="PANTHER" id="PTHR28457">
    <property type="entry name" value="COILED-COIL DOMAIN-CONTAINING PROTEIN 189"/>
    <property type="match status" value="1"/>
</dbReference>
<organism evidence="3 4">
    <name type="scientific">Mizuhopecten yessoensis</name>
    <name type="common">Japanese scallop</name>
    <name type="synonym">Patinopecten yessoensis</name>
    <dbReference type="NCBI Taxonomy" id="6573"/>
    <lineage>
        <taxon>Eukaryota</taxon>
        <taxon>Metazoa</taxon>
        <taxon>Spiralia</taxon>
        <taxon>Lophotrochozoa</taxon>
        <taxon>Mollusca</taxon>
        <taxon>Bivalvia</taxon>
        <taxon>Autobranchia</taxon>
        <taxon>Pteriomorphia</taxon>
        <taxon>Pectinida</taxon>
        <taxon>Pectinoidea</taxon>
        <taxon>Pectinidae</taxon>
        <taxon>Mizuhopecten</taxon>
    </lineage>
</organism>
<evidence type="ECO:0000256" key="2">
    <source>
        <dbReference type="SAM" id="MobiDB-lite"/>
    </source>
</evidence>
<sequence>MATTLSTTAAQHVASLSKEQGKQCLLKHLGWQPFNPELAMRQDIHLDFLHDCLMFAVEKGFSWDQVCVAVEFSEQLLQESIGKSLPDTLELFKQKSEDLGFVLASRNYKVYAEYVFLTFMRHYRLFQFVFTHDRESEVPNVQLEIHTPPSSCSEALKTAKEKRIWEYNQKYEAVEQKERDCAEQRVAKREKQAAEAIQQKEQIIKTVTDTQQQQPLNKEKVGEIIREVLQAHTSAMVEKIKGNVTDMKESLELKLEKTSIPRPPNMGQPPRFNTKPKTPTVTPVRKPKSPKEDGKKSTGSSRSRSSASKS</sequence>
<dbReference type="Proteomes" id="UP000242188">
    <property type="component" value="Unassembled WGS sequence"/>
</dbReference>
<protein>
    <submittedName>
        <fullName evidence="3">Uncharacterized protein</fullName>
    </submittedName>
</protein>
<dbReference type="AlphaFoldDB" id="A0A210PWG8"/>
<reference evidence="3 4" key="1">
    <citation type="journal article" date="2017" name="Nat. Ecol. Evol.">
        <title>Scallop genome provides insights into evolution of bilaterian karyotype and development.</title>
        <authorList>
            <person name="Wang S."/>
            <person name="Zhang J."/>
            <person name="Jiao W."/>
            <person name="Li J."/>
            <person name="Xun X."/>
            <person name="Sun Y."/>
            <person name="Guo X."/>
            <person name="Huan P."/>
            <person name="Dong B."/>
            <person name="Zhang L."/>
            <person name="Hu X."/>
            <person name="Sun X."/>
            <person name="Wang J."/>
            <person name="Zhao C."/>
            <person name="Wang Y."/>
            <person name="Wang D."/>
            <person name="Huang X."/>
            <person name="Wang R."/>
            <person name="Lv J."/>
            <person name="Li Y."/>
            <person name="Zhang Z."/>
            <person name="Liu B."/>
            <person name="Lu W."/>
            <person name="Hui Y."/>
            <person name="Liang J."/>
            <person name="Zhou Z."/>
            <person name="Hou R."/>
            <person name="Li X."/>
            <person name="Liu Y."/>
            <person name="Li H."/>
            <person name="Ning X."/>
            <person name="Lin Y."/>
            <person name="Zhao L."/>
            <person name="Xing Q."/>
            <person name="Dou J."/>
            <person name="Li Y."/>
            <person name="Mao J."/>
            <person name="Guo H."/>
            <person name="Dou H."/>
            <person name="Li T."/>
            <person name="Mu C."/>
            <person name="Jiang W."/>
            <person name="Fu Q."/>
            <person name="Fu X."/>
            <person name="Miao Y."/>
            <person name="Liu J."/>
            <person name="Yu Q."/>
            <person name="Li R."/>
            <person name="Liao H."/>
            <person name="Li X."/>
            <person name="Kong Y."/>
            <person name="Jiang Z."/>
            <person name="Chourrout D."/>
            <person name="Li R."/>
            <person name="Bao Z."/>
        </authorList>
    </citation>
    <scope>NUCLEOTIDE SEQUENCE [LARGE SCALE GENOMIC DNA]</scope>
    <source>
        <strain evidence="3 4">PY_sf001</strain>
    </source>
</reference>
<comment type="caution">
    <text evidence="3">The sequence shown here is derived from an EMBL/GenBank/DDBJ whole genome shotgun (WGS) entry which is preliminary data.</text>
</comment>
<name>A0A210PWG8_MIZYE</name>
<keyword evidence="4" id="KW-1185">Reference proteome</keyword>
<accession>A0A210PWG8</accession>